<gene>
    <name evidence="7" type="ORF">ACFFJH_12285</name>
</gene>
<dbReference type="SMART" id="SM00387">
    <property type="entry name" value="HATPase_c"/>
    <property type="match status" value="1"/>
</dbReference>
<comment type="catalytic activity">
    <reaction evidence="1">
        <text>ATP + protein L-histidine = ADP + protein N-phospho-L-histidine.</text>
        <dbReference type="EC" id="2.7.13.3"/>
    </reaction>
</comment>
<evidence type="ECO:0000259" key="6">
    <source>
        <dbReference type="PROSITE" id="PS50109"/>
    </source>
</evidence>
<feature type="coiled-coil region" evidence="3">
    <location>
        <begin position="260"/>
        <end position="291"/>
    </location>
</feature>
<evidence type="ECO:0000313" key="8">
    <source>
        <dbReference type="Proteomes" id="UP001589844"/>
    </source>
</evidence>
<reference evidence="7 8" key="1">
    <citation type="submission" date="2024-09" db="EMBL/GenBank/DDBJ databases">
        <authorList>
            <person name="Sun Q."/>
            <person name="Mori K."/>
        </authorList>
    </citation>
    <scope>NUCLEOTIDE SEQUENCE [LARGE SCALE GENOMIC DNA]</scope>
    <source>
        <strain evidence="7 8">CCM 8677</strain>
    </source>
</reference>
<feature type="transmembrane region" description="Helical" evidence="5">
    <location>
        <begin position="72"/>
        <end position="98"/>
    </location>
</feature>
<dbReference type="InterPro" id="IPR003594">
    <property type="entry name" value="HATPase_dom"/>
</dbReference>
<feature type="transmembrane region" description="Helical" evidence="5">
    <location>
        <begin position="46"/>
        <end position="66"/>
    </location>
</feature>
<feature type="region of interest" description="Disordered" evidence="4">
    <location>
        <begin position="192"/>
        <end position="211"/>
    </location>
</feature>
<evidence type="ECO:0000256" key="2">
    <source>
        <dbReference type="ARBA" id="ARBA00012438"/>
    </source>
</evidence>
<keyword evidence="7" id="KW-0808">Transferase</keyword>
<dbReference type="PROSITE" id="PS50109">
    <property type="entry name" value="HIS_KIN"/>
    <property type="match status" value="1"/>
</dbReference>
<dbReference type="Gene3D" id="3.30.565.10">
    <property type="entry name" value="Histidine kinase-like ATPase, C-terminal domain"/>
    <property type="match status" value="1"/>
</dbReference>
<dbReference type="PANTHER" id="PTHR34220:SF9">
    <property type="entry name" value="SIGNAL TRANSDUCTION HISTIDINE KINASE INTERNAL REGION DOMAIN-CONTAINING PROTEIN"/>
    <property type="match status" value="1"/>
</dbReference>
<protein>
    <recommendedName>
        <fullName evidence="2">histidine kinase</fullName>
        <ecNumber evidence="2">2.7.13.3</ecNumber>
    </recommendedName>
</protein>
<evidence type="ECO:0000313" key="7">
    <source>
        <dbReference type="EMBL" id="MFC0350592.1"/>
    </source>
</evidence>
<dbReference type="PANTHER" id="PTHR34220">
    <property type="entry name" value="SENSOR HISTIDINE KINASE YPDA"/>
    <property type="match status" value="1"/>
</dbReference>
<evidence type="ECO:0000256" key="1">
    <source>
        <dbReference type="ARBA" id="ARBA00000085"/>
    </source>
</evidence>
<dbReference type="InterPro" id="IPR004358">
    <property type="entry name" value="Sig_transdc_His_kin-like_C"/>
</dbReference>
<evidence type="ECO:0000256" key="5">
    <source>
        <dbReference type="SAM" id="Phobius"/>
    </source>
</evidence>
<sequence length="478" mass="51535">MSSSSLTPAMSEQALPAEVSIQSDTWLNRYRNFPVFSKTWFRYRTVAFISVYIFIAVLISAIAALTKGDWKTYAAVMLPVILAAISLTTVGQAMAVWVRQKHFTSRKEGIYLSIAILSGVGIAYGVAQVTDNLAKLAIYGDANYKFPSKAKKNNPESQSTNSQASNDIERSAASAPSSSAVASTETVAASGSAATAEASSPGSSPSTIASKSTAVSSTANSDTVKIDKLIQLVLSAFPMIFLVIYTGSGFDLWFFFRQRKRLAEALRQQELKRAQDARREAELRLSVLVAQVEPHFLFNTLAGVRSAILTEPVRATAIVDHLVDYLRSTIPQMRGDGSSEQGRLAKQLEAARAYLGLMQARIPRLTYSVESELKDAVFPPLMLISLVENAIKHGIEPKIGPVHISVNARYFDQDDEEKLEVAVSDNGVGFGGATSGSGIGLANIRERLESMYGSRASLVLKARPEGGVTASIVLPLIA</sequence>
<keyword evidence="5" id="KW-1133">Transmembrane helix</keyword>
<keyword evidence="3" id="KW-0175">Coiled coil</keyword>
<dbReference type="InterPro" id="IPR010559">
    <property type="entry name" value="Sig_transdc_His_kin_internal"/>
</dbReference>
<feature type="domain" description="Histidine kinase" evidence="6">
    <location>
        <begin position="382"/>
        <end position="478"/>
    </location>
</feature>
<feature type="compositionally biased region" description="Low complexity" evidence="4">
    <location>
        <begin position="171"/>
        <end position="180"/>
    </location>
</feature>
<evidence type="ECO:0000256" key="4">
    <source>
        <dbReference type="SAM" id="MobiDB-lite"/>
    </source>
</evidence>
<feature type="transmembrane region" description="Helical" evidence="5">
    <location>
        <begin position="110"/>
        <end position="127"/>
    </location>
</feature>
<dbReference type="EMBL" id="JBHLXJ010000013">
    <property type="protein sequence ID" value="MFC0350592.1"/>
    <property type="molecule type" value="Genomic_DNA"/>
</dbReference>
<dbReference type="InterPro" id="IPR036890">
    <property type="entry name" value="HATPase_C_sf"/>
</dbReference>
<dbReference type="PRINTS" id="PR00344">
    <property type="entry name" value="BCTRLSENSOR"/>
</dbReference>
<dbReference type="InterPro" id="IPR050640">
    <property type="entry name" value="Bact_2-comp_sensor_kinase"/>
</dbReference>
<keyword evidence="8" id="KW-1185">Reference proteome</keyword>
<keyword evidence="7" id="KW-0418">Kinase</keyword>
<keyword evidence="5" id="KW-0812">Transmembrane</keyword>
<feature type="compositionally biased region" description="Polar residues" evidence="4">
    <location>
        <begin position="155"/>
        <end position="166"/>
    </location>
</feature>
<comment type="caution">
    <text evidence="7">The sequence shown here is derived from an EMBL/GenBank/DDBJ whole genome shotgun (WGS) entry which is preliminary data.</text>
</comment>
<feature type="transmembrane region" description="Helical" evidence="5">
    <location>
        <begin position="229"/>
        <end position="256"/>
    </location>
</feature>
<feature type="region of interest" description="Disordered" evidence="4">
    <location>
        <begin position="149"/>
        <end position="180"/>
    </location>
</feature>
<accession>A0ABV6IG27</accession>
<keyword evidence="5" id="KW-0472">Membrane</keyword>
<evidence type="ECO:0000256" key="3">
    <source>
        <dbReference type="SAM" id="Coils"/>
    </source>
</evidence>
<proteinExistence type="predicted"/>
<dbReference type="SUPFAM" id="SSF55874">
    <property type="entry name" value="ATPase domain of HSP90 chaperone/DNA topoisomerase II/histidine kinase"/>
    <property type="match status" value="1"/>
</dbReference>
<dbReference type="GO" id="GO:0004673">
    <property type="term" value="F:protein histidine kinase activity"/>
    <property type="evidence" value="ECO:0007669"/>
    <property type="project" value="UniProtKB-EC"/>
</dbReference>
<dbReference type="InterPro" id="IPR005467">
    <property type="entry name" value="His_kinase_dom"/>
</dbReference>
<dbReference type="EC" id="2.7.13.3" evidence="2"/>
<dbReference type="Pfam" id="PF02518">
    <property type="entry name" value="HATPase_c"/>
    <property type="match status" value="1"/>
</dbReference>
<organism evidence="7 8">
    <name type="scientific">Undibacterium danionis</name>
    <dbReference type="NCBI Taxonomy" id="1812100"/>
    <lineage>
        <taxon>Bacteria</taxon>
        <taxon>Pseudomonadati</taxon>
        <taxon>Pseudomonadota</taxon>
        <taxon>Betaproteobacteria</taxon>
        <taxon>Burkholderiales</taxon>
        <taxon>Oxalobacteraceae</taxon>
        <taxon>Undibacterium</taxon>
    </lineage>
</organism>
<dbReference type="Pfam" id="PF06580">
    <property type="entry name" value="His_kinase"/>
    <property type="match status" value="1"/>
</dbReference>
<dbReference type="RefSeq" id="WP_390213022.1">
    <property type="nucleotide sequence ID" value="NZ_JBHLXJ010000013.1"/>
</dbReference>
<dbReference type="Proteomes" id="UP001589844">
    <property type="component" value="Unassembled WGS sequence"/>
</dbReference>
<name>A0ABV6IG27_9BURK</name>